<name>A0A127PE20_9BURK</name>
<dbReference type="RefSeq" id="WP_061540720.1">
    <property type="nucleotide sequence ID" value="NZ_CP013232.1"/>
</dbReference>
<protein>
    <submittedName>
        <fullName evidence="1">Uncharacterized protein</fullName>
    </submittedName>
</protein>
<dbReference type="OrthoDB" id="5699193at2"/>
<organism evidence="1">
    <name type="scientific">Collimonas fungivorans</name>
    <dbReference type="NCBI Taxonomy" id="158899"/>
    <lineage>
        <taxon>Bacteria</taxon>
        <taxon>Pseudomonadati</taxon>
        <taxon>Pseudomonadota</taxon>
        <taxon>Betaproteobacteria</taxon>
        <taxon>Burkholderiales</taxon>
        <taxon>Oxalobacteraceae</taxon>
        <taxon>Collimonas</taxon>
    </lineage>
</organism>
<gene>
    <name evidence="1" type="ORF">CFter6_3415</name>
</gene>
<proteinExistence type="predicted"/>
<dbReference type="AlphaFoldDB" id="A0A127PE20"/>
<dbReference type="Proteomes" id="UP000072421">
    <property type="component" value="Chromosome"/>
</dbReference>
<sequence length="587" mass="62737">MTEHIELKGSLAAATLATLFLVAGCGDGSNTGADALAKQNQNVDAIKPPAQSSATAAAVSGKITYDFVPAVASKDQQGRWQAKLDYAKTVQKPARNVVVELIDDKTGKVLLSAETDVQGSYAFQAPLNTAVRVRAKAQMLRTGGAGPSWNFAVRDHSSAGYGVSTNGASLFAMESASFNSGKQASIHDLNAASGWDATKSTYATSRSAGPFAILDTIYNASHKVLEADKNLAFPPLNVFWSPGDTDGTYFGSESGKSNSRGLHILGQADVDTDEYDAGVIAHEWGHYFQASFSRDDSTGGSHGQGDLLDMRLAFSEGWGNSFSSMARNDPMYVDTNGKSQGKRAVVFKVDDIPADDPKAWFSETAVQSVLYRLHQSPDIGFGPIYQAMAAQKTSPAFTSLFSFAASLRGKINAAGQATLDSLLTEVNTINKDNLDMFGSKQANLPASIIAANKDFVLPVYTPLDVGLQIAAQTVGKESTACNTTAYDPGNNYNKLGVYRYLRFSVAEKGKYRLRIVPDQGLAPYLQLYSKGTELAGDTVKNQLSEDPNHPGTYYANYDLPVQNDYVATLTTVGDAPGCFKLLLTQVK</sequence>
<evidence type="ECO:0000313" key="2">
    <source>
        <dbReference type="Proteomes" id="UP000072421"/>
    </source>
</evidence>
<dbReference type="PATRIC" id="fig|158899.10.peg.3395"/>
<reference evidence="1 2" key="1">
    <citation type="submission" date="2015-11" db="EMBL/GenBank/DDBJ databases">
        <title>Exploring the genomic traits of fungus-feeding bacterial genus Collimonas.</title>
        <authorList>
            <person name="Song C."/>
            <person name="Schmidt R."/>
            <person name="de Jager V."/>
            <person name="Krzyzanowska D."/>
            <person name="Jongedijk E."/>
            <person name="Cankar K."/>
            <person name="Beekwilder J."/>
            <person name="van Veen A."/>
            <person name="de Boer W."/>
            <person name="van Veen J.A."/>
            <person name="Garbeva P."/>
        </authorList>
    </citation>
    <scope>NUCLEOTIDE SEQUENCE [LARGE SCALE GENOMIC DNA]</scope>
    <source>
        <strain evidence="1 2">Ter6</strain>
    </source>
</reference>
<accession>A0A127PE20</accession>
<evidence type="ECO:0000313" key="1">
    <source>
        <dbReference type="EMBL" id="AMO96048.1"/>
    </source>
</evidence>
<dbReference type="EMBL" id="CP013232">
    <property type="protein sequence ID" value="AMO96048.1"/>
    <property type="molecule type" value="Genomic_DNA"/>
</dbReference>